<proteinExistence type="predicted"/>
<evidence type="ECO:0000256" key="4">
    <source>
        <dbReference type="ARBA" id="ARBA00023319"/>
    </source>
</evidence>
<dbReference type="InterPro" id="IPR003598">
    <property type="entry name" value="Ig_sub2"/>
</dbReference>
<gene>
    <name evidence="6" type="primary">VSIG10</name>
</gene>
<dbReference type="Ensembl" id="ENSDCDT00010042953.1">
    <property type="protein sequence ID" value="ENSDCDP00010034435.1"/>
    <property type="gene ID" value="ENSDCDG00010022238.1"/>
</dbReference>
<dbReference type="SMART" id="SM00409">
    <property type="entry name" value="IG"/>
    <property type="match status" value="4"/>
</dbReference>
<name>A0AAY4CMK0_9TELE</name>
<evidence type="ECO:0000259" key="5">
    <source>
        <dbReference type="PROSITE" id="PS50835"/>
    </source>
</evidence>
<keyword evidence="1" id="KW-0732">Signal</keyword>
<organism evidence="6 7">
    <name type="scientific">Denticeps clupeoides</name>
    <name type="common">denticle herring</name>
    <dbReference type="NCBI Taxonomy" id="299321"/>
    <lineage>
        <taxon>Eukaryota</taxon>
        <taxon>Metazoa</taxon>
        <taxon>Chordata</taxon>
        <taxon>Craniata</taxon>
        <taxon>Vertebrata</taxon>
        <taxon>Euteleostomi</taxon>
        <taxon>Actinopterygii</taxon>
        <taxon>Neopterygii</taxon>
        <taxon>Teleostei</taxon>
        <taxon>Clupei</taxon>
        <taxon>Clupeiformes</taxon>
        <taxon>Denticipitoidei</taxon>
        <taxon>Denticipitidae</taxon>
        <taxon>Denticeps</taxon>
    </lineage>
</organism>
<dbReference type="Proteomes" id="UP000694580">
    <property type="component" value="Chromosome 6"/>
</dbReference>
<evidence type="ECO:0000313" key="7">
    <source>
        <dbReference type="Proteomes" id="UP000694580"/>
    </source>
</evidence>
<dbReference type="InterPro" id="IPR007110">
    <property type="entry name" value="Ig-like_dom"/>
</dbReference>
<accession>A0AAY4CMK0</accession>
<keyword evidence="2" id="KW-1015">Disulfide bond</keyword>
<reference evidence="6" key="3">
    <citation type="submission" date="2025-09" db="UniProtKB">
        <authorList>
            <consortium name="Ensembl"/>
        </authorList>
    </citation>
    <scope>IDENTIFICATION</scope>
</reference>
<dbReference type="InterPro" id="IPR052598">
    <property type="entry name" value="IgSF_CEA-related"/>
</dbReference>
<dbReference type="PROSITE" id="PS50835">
    <property type="entry name" value="IG_LIKE"/>
    <property type="match status" value="2"/>
</dbReference>
<dbReference type="Pfam" id="PF13895">
    <property type="entry name" value="Ig_2"/>
    <property type="match status" value="1"/>
</dbReference>
<dbReference type="SUPFAM" id="SSF48726">
    <property type="entry name" value="Immunoglobulin"/>
    <property type="match status" value="4"/>
</dbReference>
<dbReference type="Pfam" id="PF13927">
    <property type="entry name" value="Ig_3"/>
    <property type="match status" value="2"/>
</dbReference>
<evidence type="ECO:0000313" key="6">
    <source>
        <dbReference type="Ensembl" id="ENSDCDP00010034435.1"/>
    </source>
</evidence>
<keyword evidence="4" id="KW-0393">Immunoglobulin domain</keyword>
<evidence type="ECO:0000256" key="1">
    <source>
        <dbReference type="ARBA" id="ARBA00022729"/>
    </source>
</evidence>
<protein>
    <recommendedName>
        <fullName evidence="5">Ig-like domain-containing protein</fullName>
    </recommendedName>
</protein>
<feature type="domain" description="Ig-like" evidence="5">
    <location>
        <begin position="302"/>
        <end position="385"/>
    </location>
</feature>
<dbReference type="AlphaFoldDB" id="A0AAY4CMK0"/>
<dbReference type="SMART" id="SM00408">
    <property type="entry name" value="IGc2"/>
    <property type="match status" value="3"/>
</dbReference>
<evidence type="ECO:0000256" key="3">
    <source>
        <dbReference type="ARBA" id="ARBA00023180"/>
    </source>
</evidence>
<evidence type="ECO:0000256" key="2">
    <source>
        <dbReference type="ARBA" id="ARBA00023157"/>
    </source>
</evidence>
<dbReference type="Gene3D" id="2.60.40.10">
    <property type="entry name" value="Immunoglobulins"/>
    <property type="match status" value="3"/>
</dbReference>
<reference evidence="6 7" key="1">
    <citation type="submission" date="2020-06" db="EMBL/GenBank/DDBJ databases">
        <authorList>
            <consortium name="Wellcome Sanger Institute Data Sharing"/>
        </authorList>
    </citation>
    <scope>NUCLEOTIDE SEQUENCE [LARGE SCALE GENOMIC DNA]</scope>
</reference>
<keyword evidence="7" id="KW-1185">Reference proteome</keyword>
<dbReference type="PANTHER" id="PTHR44337">
    <property type="entry name" value="CARCINOEMBRYONIC ANTIGEN-RELATED CELL ADHESION MOLECULE 8"/>
    <property type="match status" value="1"/>
</dbReference>
<dbReference type="GeneTree" id="ENSGT01130000278319"/>
<reference evidence="6" key="2">
    <citation type="submission" date="2025-08" db="UniProtKB">
        <authorList>
            <consortium name="Ensembl"/>
        </authorList>
    </citation>
    <scope>IDENTIFICATION</scope>
</reference>
<feature type="domain" description="Ig-like" evidence="5">
    <location>
        <begin position="118"/>
        <end position="200"/>
    </location>
</feature>
<dbReference type="InterPro" id="IPR013783">
    <property type="entry name" value="Ig-like_fold"/>
</dbReference>
<dbReference type="CDD" id="cd00096">
    <property type="entry name" value="Ig"/>
    <property type="match status" value="1"/>
</dbReference>
<dbReference type="InterPro" id="IPR036179">
    <property type="entry name" value="Ig-like_dom_sf"/>
</dbReference>
<keyword evidence="3" id="KW-0325">Glycoprotein</keyword>
<sequence length="391" mass="43134">MKAFQHVTLLTGLEVKDNGEVVYRETSIEGVVEHAVTIECGSTLPNIYIWSFTKPGTDTIRAVVFNFGGGPKLQKLAETLGNLSVVGNSASLAISKLPVDAEGLYTCQALYDNGPDVPYVDVTPYLLTEGGYAVMERETVTLSCQASSNPSSMYIWFYDNSQVNLGPRFTINKTLRVNSGQYTCQAQNSYLNRSSEKTIPLTVFLPLSKPHITLSSSSPVEGTLVTMLCTLDKGTGPISYILEQESRDGVTTAGSASNYALFNISRITRNHTGWYWCLAKNDVSQQRSNRVWLDVIYGPDLPQIVTLLNVTEQGYLVLEKETVSLVCQAASNPPSQYVWLYNSSKVYVGSQLVIPKIQRMQTGQYGCLAQNMYLNSSTKMTINITVYCKSF</sequence>
<dbReference type="PANTHER" id="PTHR44337:SF23">
    <property type="entry name" value="V-SET AND IMMUNOGLOBULIN DOMAIN CONTAINING 10 LIKE 2"/>
    <property type="match status" value="1"/>
</dbReference>
<dbReference type="InterPro" id="IPR003599">
    <property type="entry name" value="Ig_sub"/>
</dbReference>